<dbReference type="Pfam" id="PF12372">
    <property type="entry name" value="Htt_N-HEAT"/>
    <property type="match status" value="1"/>
</dbReference>
<dbReference type="InterPro" id="IPR021133">
    <property type="entry name" value="HEAT_type_2"/>
</dbReference>
<evidence type="ECO:0000256" key="2">
    <source>
        <dbReference type="ARBA" id="ARBA00004123"/>
    </source>
</evidence>
<dbReference type="InterPro" id="IPR000091">
    <property type="entry name" value="Huntingtin"/>
</dbReference>
<keyword evidence="6" id="KW-0539">Nucleus</keyword>
<evidence type="ECO:0000256" key="5">
    <source>
        <dbReference type="ARBA" id="ARBA00022490"/>
    </source>
</evidence>
<proteinExistence type="inferred from homology"/>
<protein>
    <recommendedName>
        <fullName evidence="11">Huntingtin</fullName>
    </recommendedName>
</protein>
<dbReference type="InterPro" id="IPR011989">
    <property type="entry name" value="ARM-like"/>
</dbReference>
<evidence type="ECO:0000313" key="10">
    <source>
        <dbReference type="Proteomes" id="UP000019118"/>
    </source>
</evidence>
<dbReference type="InterPro" id="IPR048413">
    <property type="entry name" value="Htt_C-HEAT_rpt"/>
</dbReference>
<dbReference type="InterPro" id="IPR048411">
    <property type="entry name" value="Htt_N_HEAT_rpt-1"/>
</dbReference>
<reference evidence="9" key="2">
    <citation type="submission" date="2024-08" db="UniProtKB">
        <authorList>
            <consortium name="EnsemblMetazoa"/>
        </authorList>
    </citation>
    <scope>IDENTIFICATION</scope>
</reference>
<feature type="region of interest" description="Disordered" evidence="8">
    <location>
        <begin position="946"/>
        <end position="976"/>
    </location>
</feature>
<accession>A0AAR5QCZ8</accession>
<evidence type="ECO:0000256" key="4">
    <source>
        <dbReference type="ARBA" id="ARBA00007153"/>
    </source>
</evidence>
<comment type="similarity">
    <text evidence="4">Belongs to the huntingtin family.</text>
</comment>
<evidence type="ECO:0000256" key="1">
    <source>
        <dbReference type="ARBA" id="ARBA00002907"/>
    </source>
</evidence>
<dbReference type="InterPro" id="IPR016024">
    <property type="entry name" value="ARM-type_fold"/>
</dbReference>
<evidence type="ECO:0000256" key="3">
    <source>
        <dbReference type="ARBA" id="ARBA00004496"/>
    </source>
</evidence>
<dbReference type="InterPro" id="IPR024613">
    <property type="entry name" value="Huntingtin_N_HEAT_rpt-2"/>
</dbReference>
<evidence type="ECO:0008006" key="11">
    <source>
        <dbReference type="Google" id="ProtNLM"/>
    </source>
</evidence>
<comment type="function">
    <text evidence="1">May play a role in microtubule-mediated transport or vesicle function.</text>
</comment>
<evidence type="ECO:0000256" key="7">
    <source>
        <dbReference type="PROSITE-ProRule" id="PRU00103"/>
    </source>
</evidence>
<reference evidence="10" key="1">
    <citation type="journal article" date="2013" name="Genome Biol.">
        <title>Draft genome of the mountain pine beetle, Dendroctonus ponderosae Hopkins, a major forest pest.</title>
        <authorList>
            <person name="Keeling C.I."/>
            <person name="Yuen M.M."/>
            <person name="Liao N.Y."/>
            <person name="Docking T.R."/>
            <person name="Chan S.K."/>
            <person name="Taylor G.A."/>
            <person name="Palmquist D.L."/>
            <person name="Jackman S.D."/>
            <person name="Nguyen A."/>
            <person name="Li M."/>
            <person name="Henderson H."/>
            <person name="Janes J.K."/>
            <person name="Zhao Y."/>
            <person name="Pandoh P."/>
            <person name="Moore R."/>
            <person name="Sperling F.A."/>
            <person name="Huber D.P."/>
            <person name="Birol I."/>
            <person name="Jones S.J."/>
            <person name="Bohlmann J."/>
        </authorList>
    </citation>
    <scope>NUCLEOTIDE SEQUENCE</scope>
</reference>
<dbReference type="EnsemblMetazoa" id="XM_019915544.1">
    <property type="protein sequence ID" value="XP_019771103.1"/>
    <property type="gene ID" value="LOC109545059"/>
</dbReference>
<name>A0AAR5QCZ8_DENPD</name>
<dbReference type="SUPFAM" id="SSF48371">
    <property type="entry name" value="ARM repeat"/>
    <property type="match status" value="2"/>
</dbReference>
<comment type="subcellular location">
    <subcellularLocation>
        <location evidence="3">Cytoplasm</location>
    </subcellularLocation>
    <subcellularLocation>
        <location evidence="2">Nucleus</location>
    </subcellularLocation>
</comment>
<dbReference type="Pfam" id="PF20927">
    <property type="entry name" value="Htt_C-HEAT"/>
    <property type="match status" value="2"/>
</dbReference>
<evidence type="ECO:0000256" key="6">
    <source>
        <dbReference type="ARBA" id="ARBA00023242"/>
    </source>
</evidence>
<feature type="repeat" description="HEAT" evidence="7">
    <location>
        <begin position="692"/>
        <end position="730"/>
    </location>
</feature>
<evidence type="ECO:0000313" key="9">
    <source>
        <dbReference type="EnsemblMetazoa" id="XP_019771103.1"/>
    </source>
</evidence>
<dbReference type="Pfam" id="PF20925">
    <property type="entry name" value="Htt_bridge"/>
    <property type="match status" value="1"/>
</dbReference>
<keyword evidence="10" id="KW-1185">Reference proteome</keyword>
<organism evidence="9 10">
    <name type="scientific">Dendroctonus ponderosae</name>
    <name type="common">Mountain pine beetle</name>
    <dbReference type="NCBI Taxonomy" id="77166"/>
    <lineage>
        <taxon>Eukaryota</taxon>
        <taxon>Metazoa</taxon>
        <taxon>Ecdysozoa</taxon>
        <taxon>Arthropoda</taxon>
        <taxon>Hexapoda</taxon>
        <taxon>Insecta</taxon>
        <taxon>Pterygota</taxon>
        <taxon>Neoptera</taxon>
        <taxon>Endopterygota</taxon>
        <taxon>Coleoptera</taxon>
        <taxon>Polyphaga</taxon>
        <taxon>Cucujiformia</taxon>
        <taxon>Curculionidae</taxon>
        <taxon>Scolytinae</taxon>
        <taxon>Dendroctonus</taxon>
    </lineage>
</organism>
<sequence length="2766" mass="315845">MTTQEKLQKSLDVLMALTTIQPPEQAKKKEKIHHCYVISEACSNPTIKVSKSFPMLLGVSIEIFLKLCDDTDADVRMTSDECLNRIMQAAIDGHLGTIQAALHKEIKKNGSSKSLRAALMRFSELSHHIRPHIGKVYVAKLFPSLIRITERAEEAVHETLATNFPKLLKSLGVFSPDNEIKALLESFLQNIVKPSATIRRTSSNCILSICVNSRRPHYFFTYCLNYLLDILTPLDINQSAWAILGVLYCLKVLLAELKNVDGNGSSTEFQSIDHIPVNKLLGIYELCIYYLSNKDHNIVNASLDTLTVLLRNAPDDLQAKLGNSNGFSSSRIHKSMSITSTRSSSQLSGSYNNASLEEYLFSECKLTETIDSDIEHCSVESRLSVLDLDDIILRDSVECVTDQSTVTEVNFLKHSTSFQRNNKSSNGSDQLDELKEQVSEYSSESTHIFPIEKDELCEVDIGSYLDKSIPLLYCTRLIVKLYLLTGVPGKCIGDKTSRVSVKSSALKCLSAIFRLYPNAFFEYLDKNYEEGNAESSGQRIEDIKLFSTHPDPQIRGLIRMLISDIMFTILSKSKLDYGLWLQNLPKRRLDALLPSSDTMLKLNNFIEIWLQGLQDQNSTCLRQTLLCLKPVLKLLAESSSCKDILPILNELPLLANNPYWLVKVALCELVSTLSYLTIYHITGNCIFQQKVLHNILFYLLKDSDQRIRNAASKAIQEIIKHLYSEEYHSKEDPITTKGIYSVSEHISCLRDKPLHQNLYYTHFVEDMPFPYSQISAIACGRVDYCLSKIVMKLYVNMLETDSKSCIYGCIQALSDLACTYPCTVYRMGWDITNRVRETDGNIKDLLSLCVSLLNSSVHIYDITFLVNLINLTLNLYAGYAIVCLKPIDLTEKPLGAWPMFLNETFKTISDQYLLHIMRLLNIFHHVINELVPVSAQNKTVLPHLPSTGTLSPIKRRKSEDKKMPVGYTRSPPEKDDKIDRKEVKNIGFGYFACSQHYMKIFELLKNAYLNYKMCIDPATSDSFVELMRKTIHTLCVILEVGSLNEFGKLSEEILTYLKTTFYLDKTLTVQCVQQLVKCLFGINLTANLGDILDVTTKENKENDYSFYYNMIQKPAQKVSSCIQSLITISKVECDGDNTLMGYLHRKDVKKPVAIARASDKILASYIPIFEPIVINSLKHYTVTSDVIFQTCVLKLLTQLVQARVNYCLLDSEQVFKDSVLKQFEYIEEGLIPYPEKNIPNIFKFLVHLSYAKQHNKSIVDVPKIIQLCDGLMASGQDPETHCIPSLKPIVEDVFLFRSRSNTKDMKELETTREVILSMLLRLLEYREVIDLVTIILEESKYCTDDTEKWLRLSEQVGNVLLHALQQDKIRISEEETVISLRKLIAALNPNVFKDMDDVIMMLFQDPRSLGNGHLFSRWISKVIILFFLMSSLKEDKLLSKIDSIKDKFCPGSIFDNFTATSDPLNVYCNTSPFQDMPAENIVATLIFRIIYLTIRVIANSDLKSNPFLISQFSTFLMYCSHIFQSGILCKISQAAAAILHLSPSEVNSDELNELFGSVKRVHPVLTFQWCHLLSLLNYQSLEFWKTILNSKDDSINICLVKNGGVIVYCDLLNENVSENATLWIIHAHCEILVSLVDESPVSAFISFVHRDSTLSGFFVENISQQCMDNENPLFKTKVLKCLESCHTSQTSIVLKLLISKMLSNRQILISRIVAQLACRKIEYIFSNPSEEILAGLSRNDLLNYLMLAKKHETLIGLLNKLLIRYYDMSPDALCESSVSSIVDIRKIDINQNWLLSNIGIKSQDDILRKETALVLDSLEYEEISEFMSSNSFNKIIFRDCIETAVRILEDGGCEEEPALLKAAVDNILKGISTILKGICDNHKDGSLSVESTSYVPRMINAFKEESFSTLHDLSISVSSLIRHLPQLPTLQLSEIDCENISKFAVVCLECISFLFATGGKNLKLNYLEVFMESSNEILKNSQFSSHLGVDENLPWLCSAINALYSIMEYVLKDDEPLPSIERNLLQCSSDDNDIKQAQTACYYMYILTCWLYKNASRFFKIPRFVLYRIRSLIISLARLPLVNSYNFVPYRVWKLGWEPKLTGKFLTQIPPLPIDMLQEIDVLEEYVFRTSILGWTTRQQFEETWMCMLSVLCTPLDNVDLTDINIARRASTLAMKAITDQLLQTLRYPVLGNKNVSKLIHVSRNRQFPDTTISMKKLRVIQYHIERKYKEVCNTYTKGHIRNVFSIKNFEKSGDHYSYGQLSIRYFLISANVIEENGLETDKMYRKRLELLDDSGLDLNSCLQFLLEYYSQLMKPESTITDIRILHETVRSTVFISDLFTDKAQFAWMLKVFLELMNIHGVEDELIHQYLIVGICKAVGVLNPDIDIYEQTKKMLVQFLKSPFLPTRISCLYGLLYILEGCVLSNIAIGRVSEELQILLPCAWEYIQMNINTDHPILQQSQEHTLLVWSLAFYLMENVDEAHLESNFVTSTLQAALARVRKKQVNYVDKCIIKELEMMLIIKPMYMLETVGKDLQKLALEKLKDEDTSISVLGIQLLVTYMYVDCWEHLDRTDVECEQTSPDHLVQTIEKISAIFECIKKSHVSEVEVLSSILPLILRDFFSPSDILTKVIGEFLSPQQPHPKLMSGVVFKVFDSAIQLNQLPLLQDWVVFSLSNFTKSFSNMATWCLTCFFISASPNKWLKAYFPYVQNRVGRYDYEDKKIFCIAGADFYKHLTNCHQRKSFVDSFMRVKDEKDMPFNDLLNSI</sequence>
<dbReference type="Gene3D" id="1.25.10.10">
    <property type="entry name" value="Leucine-rich Repeat Variant"/>
    <property type="match status" value="2"/>
</dbReference>
<dbReference type="Pfam" id="PF20926">
    <property type="entry name" value="Htt_N-HEAT_1"/>
    <property type="match status" value="1"/>
</dbReference>
<dbReference type="PROSITE" id="PS50077">
    <property type="entry name" value="HEAT_REPEAT"/>
    <property type="match status" value="1"/>
</dbReference>
<keyword evidence="5" id="KW-0963">Cytoplasm</keyword>
<dbReference type="InterPro" id="IPR048412">
    <property type="entry name" value="Htt_bridge"/>
</dbReference>
<dbReference type="GO" id="GO:0005737">
    <property type="term" value="C:cytoplasm"/>
    <property type="evidence" value="ECO:0007669"/>
    <property type="project" value="UniProtKB-SubCell"/>
</dbReference>
<dbReference type="InterPro" id="IPR028426">
    <property type="entry name" value="Huntingtin_fam"/>
</dbReference>
<dbReference type="PANTHER" id="PTHR10170">
    <property type="entry name" value="HUNTINGTON DISEASE PROTEIN"/>
    <property type="match status" value="1"/>
</dbReference>
<dbReference type="PANTHER" id="PTHR10170:SF10">
    <property type="entry name" value="HUNTINGTIN"/>
    <property type="match status" value="1"/>
</dbReference>
<evidence type="ECO:0000256" key="8">
    <source>
        <dbReference type="SAM" id="MobiDB-lite"/>
    </source>
</evidence>
<dbReference type="Proteomes" id="UP000019118">
    <property type="component" value="Unassembled WGS sequence"/>
</dbReference>
<dbReference type="PRINTS" id="PR00375">
    <property type="entry name" value="HUNTINGTIN"/>
</dbReference>
<dbReference type="GO" id="GO:0005634">
    <property type="term" value="C:nucleus"/>
    <property type="evidence" value="ECO:0007669"/>
    <property type="project" value="UniProtKB-SubCell"/>
</dbReference>